<proteinExistence type="predicted"/>
<dbReference type="RefSeq" id="WP_025409578.1">
    <property type="nucleotide sequence ID" value="NZ_CP007128.1"/>
</dbReference>
<evidence type="ECO:0000313" key="4">
    <source>
        <dbReference type="Proteomes" id="UP000019151"/>
    </source>
</evidence>
<keyword evidence="1" id="KW-0812">Transmembrane</keyword>
<dbReference type="OrthoDB" id="157232at2"/>
<feature type="transmembrane region" description="Helical" evidence="1">
    <location>
        <begin position="214"/>
        <end position="234"/>
    </location>
</feature>
<evidence type="ECO:0000256" key="1">
    <source>
        <dbReference type="SAM" id="Phobius"/>
    </source>
</evidence>
<keyword evidence="1" id="KW-1133">Transmembrane helix</keyword>
<dbReference type="PANTHER" id="PTHR22911">
    <property type="entry name" value="ACYL-MALONYL CONDENSING ENZYME-RELATED"/>
    <property type="match status" value="1"/>
</dbReference>
<dbReference type="Pfam" id="PF00892">
    <property type="entry name" value="EamA"/>
    <property type="match status" value="2"/>
</dbReference>
<dbReference type="InParanoid" id="W0RC54"/>
<feature type="transmembrane region" description="Helical" evidence="1">
    <location>
        <begin position="121"/>
        <end position="138"/>
    </location>
</feature>
<keyword evidence="4" id="KW-1185">Reference proteome</keyword>
<evidence type="ECO:0000259" key="2">
    <source>
        <dbReference type="Pfam" id="PF00892"/>
    </source>
</evidence>
<reference evidence="3 4" key="1">
    <citation type="journal article" date="2014" name="Genome Announc.">
        <title>Genome Sequence and Methylome of Soil Bacterium Gemmatirosa kalamazoonensis KBS708T, a Member of the Rarely Cultivated Gemmatimonadetes Phylum.</title>
        <authorList>
            <person name="Debruyn J.M."/>
            <person name="Radosevich M."/>
            <person name="Wommack K.E."/>
            <person name="Polson S.W."/>
            <person name="Hauser L.J."/>
            <person name="Fawaz M.N."/>
            <person name="Korlach J."/>
            <person name="Tsai Y.C."/>
        </authorList>
    </citation>
    <scope>NUCLEOTIDE SEQUENCE [LARGE SCALE GENOMIC DNA]</scope>
    <source>
        <strain evidence="3 4">KBS708</strain>
    </source>
</reference>
<name>W0RC54_9BACT</name>
<organism evidence="3 4">
    <name type="scientific">Gemmatirosa kalamazoonensis</name>
    <dbReference type="NCBI Taxonomy" id="861299"/>
    <lineage>
        <taxon>Bacteria</taxon>
        <taxon>Pseudomonadati</taxon>
        <taxon>Gemmatimonadota</taxon>
        <taxon>Gemmatimonadia</taxon>
        <taxon>Gemmatimonadales</taxon>
        <taxon>Gemmatimonadaceae</taxon>
        <taxon>Gemmatirosa</taxon>
    </lineage>
</organism>
<dbReference type="PANTHER" id="PTHR22911:SF106">
    <property type="entry name" value="INTEGRAL MEMBRANE PROTEIN"/>
    <property type="match status" value="1"/>
</dbReference>
<feature type="transmembrane region" description="Helical" evidence="1">
    <location>
        <begin position="150"/>
        <end position="167"/>
    </location>
</feature>
<accession>W0RC54</accession>
<gene>
    <name evidence="3" type="ORF">J421_0495</name>
</gene>
<dbReference type="EMBL" id="CP007128">
    <property type="protein sequence ID" value="AHG88032.1"/>
    <property type="molecule type" value="Genomic_DNA"/>
</dbReference>
<dbReference type="KEGG" id="gba:J421_0495"/>
<evidence type="ECO:0000313" key="3">
    <source>
        <dbReference type="EMBL" id="AHG88032.1"/>
    </source>
</evidence>
<dbReference type="GO" id="GO:0016020">
    <property type="term" value="C:membrane"/>
    <property type="evidence" value="ECO:0007669"/>
    <property type="project" value="InterPro"/>
</dbReference>
<dbReference type="AlphaFoldDB" id="W0RC54"/>
<keyword evidence="1" id="KW-0472">Membrane</keyword>
<dbReference type="Gene3D" id="1.10.3730.20">
    <property type="match status" value="2"/>
</dbReference>
<feature type="transmembrane region" description="Helical" evidence="1">
    <location>
        <begin position="62"/>
        <end position="82"/>
    </location>
</feature>
<protein>
    <recommendedName>
        <fullName evidence="2">EamA domain-containing protein</fullName>
    </recommendedName>
</protein>
<feature type="domain" description="EamA" evidence="2">
    <location>
        <begin position="5"/>
        <end position="137"/>
    </location>
</feature>
<sequence>MSVAALSLVLAAAFVHATWNLLAKRVSATTSAPAFVWLYGALSAALYTPAALWVLRDAPPLGALDLGLVAGSALVHLAYFLVLQRGYRDGDLSVVYPLARGTGPLLSATAAVVLLGERPSVVAVAGMLLVVIGVLLFASPGNGEGSRRAGVAFGLATGVLIAAYTVWDKYAVATRGISPLLMEWATSLARVLLLAPVAWKGRTLVREAWRRHRAAALGVGVLNPLSYLLVMIAMRTTPVSYLAPAREISILVGAVMGARILKEGDVARRLVAAAVMLLGVLALALG</sequence>
<dbReference type="InterPro" id="IPR000620">
    <property type="entry name" value="EamA_dom"/>
</dbReference>
<feature type="transmembrane region" description="Helical" evidence="1">
    <location>
        <begin position="94"/>
        <end position="114"/>
    </location>
</feature>
<dbReference type="HOGENOM" id="CLU_060016_2_0_0"/>
<dbReference type="SUPFAM" id="SSF103481">
    <property type="entry name" value="Multidrug resistance efflux transporter EmrE"/>
    <property type="match status" value="2"/>
</dbReference>
<dbReference type="InterPro" id="IPR037185">
    <property type="entry name" value="EmrE-like"/>
</dbReference>
<feature type="transmembrane region" description="Helical" evidence="1">
    <location>
        <begin position="266"/>
        <end position="285"/>
    </location>
</feature>
<dbReference type="eggNOG" id="COG0697">
    <property type="taxonomic scope" value="Bacteria"/>
</dbReference>
<dbReference type="Proteomes" id="UP000019151">
    <property type="component" value="Chromosome"/>
</dbReference>
<feature type="domain" description="EamA" evidence="2">
    <location>
        <begin position="149"/>
        <end position="283"/>
    </location>
</feature>
<feature type="transmembrane region" description="Helical" evidence="1">
    <location>
        <begin position="179"/>
        <end position="199"/>
    </location>
</feature>
<feature type="transmembrane region" description="Helical" evidence="1">
    <location>
        <begin position="33"/>
        <end position="55"/>
    </location>
</feature>